<dbReference type="Proteomes" id="UP000594030">
    <property type="component" value="Segment"/>
</dbReference>
<keyword evidence="1" id="KW-0175">Coiled coil</keyword>
<evidence type="ECO:0000313" key="3">
    <source>
        <dbReference type="Proteomes" id="UP000594030"/>
    </source>
</evidence>
<sequence length="705" mass="77222">MYSYRTGLGQIWVGAKLPPDPSSNIIWLRPSDDHKVLWEIRTYNIYKESWEVLTSAALTADGLLILIRDLEKRCKSLEELKVVLYDTIQNLTPEEQKIARQNIGAISLEDLPPQVEIVQEVGSSTTAVMSQNAVTEELLQKVGVDAIVDTTGNSSNLVMSQASVTEELRKKASVESVTDGISAHNTSSTSHADIRKLLNTCVGLPAYDSSSYKITFTTLAGTSVEIDLPIEQLALRYNAETESIEFDNADGTTTSIPVSAFVKEYVGSIGDRIQISIDENNAIHATVLKNSIDWDCLSVELQERIKDHVTSVDFATKAVRTDIEQTLSIEAQNQALENIGADLMVIDLVNGQAVLTEEQEARLLSCKGVILRGTVNAGKEVLTKIYFSDYQGEDQVSFWAVRNNRYILQCIYTKSTKLFRFLGSSSFIDPNAVSIKAQTLNATQQEQAFANLGWKVHVISKSVIGSSDAVSDGEKATRLSATALLVQETGLLYNFSISSGGSRRFYGQFSNSFCTALNVNEATGVITSNFAYLYDPSAVSFDRNQSSVSDDNKNKALGNIGIDLVRIPYSLLGTTLSDKMFAVVDNARGIILVDTPSNYENPTVFIKGFNGSLACAFLGFVKETTCCIFTLNKPNKFLSVISSSFTYKGSVRYAEAQSLTDTQKQQARSNIDAVGSSGIKGVEIVYSTAPMQQDNILYIELEETT</sequence>
<evidence type="ECO:0000313" key="2">
    <source>
        <dbReference type="EMBL" id="QOR58961.1"/>
    </source>
</evidence>
<accession>A0A7M1RYJ6</accession>
<organism evidence="2 3">
    <name type="scientific">uncultured phage cr108_1</name>
    <dbReference type="NCBI Taxonomy" id="2772069"/>
    <lineage>
        <taxon>Viruses</taxon>
        <taxon>Duplodnaviria</taxon>
        <taxon>Heunggongvirae</taxon>
        <taxon>Uroviricota</taxon>
        <taxon>Caudoviricetes</taxon>
        <taxon>Crassvirales</taxon>
        <taxon>Steigviridae</taxon>
        <taxon>Asinivirinae</taxon>
        <taxon>Pipoluvirus</taxon>
        <taxon>Pipoluvirus rarus</taxon>
    </lineage>
</organism>
<dbReference type="RefSeq" id="YP_010111119.1">
    <property type="nucleotide sequence ID" value="NC_055878.1"/>
</dbReference>
<name>A0A7M1RYJ6_9CAUD</name>
<reference evidence="2 3" key="1">
    <citation type="submission" date="2020-07" db="EMBL/GenBank/DDBJ databases">
        <title>Taxonomic proposal: Crassvirales, a new order of highly abundant and diverse bacterial viruses.</title>
        <authorList>
            <person name="Shkoporov A.N."/>
            <person name="Stockdale S.R."/>
            <person name="Guerin E."/>
            <person name="Ross R.P."/>
            <person name="Hill C."/>
        </authorList>
    </citation>
    <scope>NUCLEOTIDE SEQUENCE [LARGE SCALE GENOMIC DNA]</scope>
</reference>
<dbReference type="GeneID" id="65129453"/>
<dbReference type="KEGG" id="vg:65129453"/>
<proteinExistence type="predicted"/>
<evidence type="ECO:0000256" key="1">
    <source>
        <dbReference type="SAM" id="Coils"/>
    </source>
</evidence>
<keyword evidence="3" id="KW-1185">Reference proteome</keyword>
<dbReference type="EMBL" id="MT774385">
    <property type="protein sequence ID" value="QOR58961.1"/>
    <property type="molecule type" value="Genomic_DNA"/>
</dbReference>
<feature type="coiled-coil region" evidence="1">
    <location>
        <begin position="60"/>
        <end position="87"/>
    </location>
</feature>
<protein>
    <submittedName>
        <fullName evidence="2">Uncharacterized protein</fullName>
    </submittedName>
</protein>